<evidence type="ECO:0000256" key="1">
    <source>
        <dbReference type="SAM" id="MobiDB-lite"/>
    </source>
</evidence>
<dbReference type="KEGG" id="mros:EHO51_17735"/>
<keyword evidence="2" id="KW-1133">Transmembrane helix</keyword>
<organism evidence="3 4">
    <name type="scientific">Methylocystis rosea</name>
    <dbReference type="NCBI Taxonomy" id="173366"/>
    <lineage>
        <taxon>Bacteria</taxon>
        <taxon>Pseudomonadati</taxon>
        <taxon>Pseudomonadota</taxon>
        <taxon>Alphaproteobacteria</taxon>
        <taxon>Hyphomicrobiales</taxon>
        <taxon>Methylocystaceae</taxon>
        <taxon>Methylocystis</taxon>
    </lineage>
</organism>
<dbReference type="Proteomes" id="UP000273982">
    <property type="component" value="Chromosome"/>
</dbReference>
<protein>
    <recommendedName>
        <fullName evidence="5">Entry exclusion protein TrbK-alt</fullName>
    </recommendedName>
</protein>
<evidence type="ECO:0000256" key="2">
    <source>
        <dbReference type="SAM" id="Phobius"/>
    </source>
</evidence>
<name>A0A3G8MA60_9HYPH</name>
<proteinExistence type="predicted"/>
<keyword evidence="2" id="KW-0812">Transmembrane</keyword>
<evidence type="ECO:0000313" key="4">
    <source>
        <dbReference type="Proteomes" id="UP000273982"/>
    </source>
</evidence>
<dbReference type="Pfam" id="PF20084">
    <property type="entry name" value="TrbK"/>
    <property type="match status" value="1"/>
</dbReference>
<reference evidence="3 4" key="1">
    <citation type="submission" date="2018-11" db="EMBL/GenBank/DDBJ databases">
        <title>Genome squencing of methanotrophic bacteria isolated from alkaline groundwater in Korea.</title>
        <authorList>
            <person name="Nguyen L.N."/>
        </authorList>
    </citation>
    <scope>NUCLEOTIDE SEQUENCE [LARGE SCALE GENOMIC DNA]</scope>
    <source>
        <strain evidence="3 4">GW6</strain>
    </source>
</reference>
<feature type="region of interest" description="Disordered" evidence="1">
    <location>
        <begin position="89"/>
        <end position="132"/>
    </location>
</feature>
<gene>
    <name evidence="3" type="ORF">EHO51_17735</name>
</gene>
<sequence>MKIEDWIAPENIGLIALGVVIGAIALVGVEAACDADVAARAQSSSNLLTGAPVGAPRIDEEMLRCATLPIEQADDPKCRALWAEQRRKFVAPPPEPADDAAKPLDMFPSAPRALEKPAPTTAPKSSLSPRSE</sequence>
<feature type="transmembrane region" description="Helical" evidence="2">
    <location>
        <begin position="12"/>
        <end position="33"/>
    </location>
</feature>
<dbReference type="InterPro" id="IPR027587">
    <property type="entry name" value="TrbK"/>
</dbReference>
<dbReference type="AlphaFoldDB" id="A0A3G8MA60"/>
<keyword evidence="2" id="KW-0472">Membrane</keyword>
<dbReference type="NCBIfam" id="TIGR04360">
    <property type="entry name" value="other_trbK"/>
    <property type="match status" value="1"/>
</dbReference>
<evidence type="ECO:0000313" key="3">
    <source>
        <dbReference type="EMBL" id="AZG78414.1"/>
    </source>
</evidence>
<dbReference type="RefSeq" id="WP_124739956.1">
    <property type="nucleotide sequence ID" value="NZ_CP034086.1"/>
</dbReference>
<accession>A0A3G8MA60</accession>
<evidence type="ECO:0008006" key="5">
    <source>
        <dbReference type="Google" id="ProtNLM"/>
    </source>
</evidence>
<feature type="compositionally biased region" description="Polar residues" evidence="1">
    <location>
        <begin position="122"/>
        <end position="132"/>
    </location>
</feature>
<dbReference type="EMBL" id="CP034086">
    <property type="protein sequence ID" value="AZG78414.1"/>
    <property type="molecule type" value="Genomic_DNA"/>
</dbReference>